<dbReference type="Proteomes" id="UP001642484">
    <property type="component" value="Unassembled WGS sequence"/>
</dbReference>
<evidence type="ECO:0000256" key="4">
    <source>
        <dbReference type="SAM" id="Coils"/>
    </source>
</evidence>
<sequence length="845" mass="94851">MADPLPPLLTYCEGGDLEAAKAELQATTAGCTVPVDDRRAPKPFAGDVKKLLKLRDPDRRQLGDGRSGELAVFLIAQGANVNVEDHLEDEESWTPLHSCASRGAGALVAKLLEASADAEAQTSSGGAALHFAASKGHEEAGRWKWSIPYLYGTTSPCISIFATVDETRPVPCEVLKQLVAAGYTGISLRTLRREELLFCAQRALGSLLEAQADVLCRDRAGENVFHIAINGQHLEMCELLFERDEAERLMIQENEDGKTAAQQLEEPASSGGWTKYFGLVWFVRNSIDDRRGVVNSIDDEKALDPPEAFDVRSGPGLAMARRPGLMKRSSLDLSPLYKAVAVAVGAFLHLVAPPCIFLCVRRPGERQWPQQRQRRLVDHARNGVRTEVTALLSFHVHFQLGLGTWLLALVSLWPYQLARKSEARALEFRLDRTWPRLSLGLGVWIEGGHFRDREFWKVLGRSQLLHGRPVRGSSLLWPAFSIFSADNQVSMTSFLEPYLALGFVQSWTAAVPGNLLPFRGPAASAAISFNRRALRHTGATELPQPTSRTPDPPTSRPSGWDSKRSGRYVRRSVRVQLEEMDLPTWTIRSRVMGDGARSMAEHGGAWRSRSTGTMRKSYSSGTLQKTGQATITSPMAADHEMPKLPKYLNVTNLTKFRKLPSSTGNLHGWLAEDYSQINWPLPKMFGKEKYGYSMIDIDDPRYIKECAQMSQKLIRLHYDQQIIDYTWRNTYKGLLTAEHRLATLPHNKCPQKTEDMMKKEVDSCMKQLLELQQQKDMYEQQIKEIYERCDSIKATIKKENDLEDLRKTMEKQTKEKISIDSPFWKAKFNIRSVNAPPRSGSLSFD</sequence>
<evidence type="ECO:0000256" key="3">
    <source>
        <dbReference type="PROSITE-ProRule" id="PRU00023"/>
    </source>
</evidence>
<keyword evidence="2 3" id="KW-0040">ANK repeat</keyword>
<evidence type="ECO:0000313" key="7">
    <source>
        <dbReference type="Proteomes" id="UP001642484"/>
    </source>
</evidence>
<dbReference type="PANTHER" id="PTHR24173">
    <property type="entry name" value="ANKYRIN REPEAT CONTAINING"/>
    <property type="match status" value="1"/>
</dbReference>
<evidence type="ECO:0000313" key="6">
    <source>
        <dbReference type="EMBL" id="CAK9114587.1"/>
    </source>
</evidence>
<name>A0ABP0SQC8_9DINO</name>
<protein>
    <submittedName>
        <fullName evidence="6">Uncharacterized protein</fullName>
    </submittedName>
</protein>
<reference evidence="6 7" key="1">
    <citation type="submission" date="2024-02" db="EMBL/GenBank/DDBJ databases">
        <authorList>
            <person name="Chen Y."/>
            <person name="Shah S."/>
            <person name="Dougan E. K."/>
            <person name="Thang M."/>
            <person name="Chan C."/>
        </authorList>
    </citation>
    <scope>NUCLEOTIDE SEQUENCE [LARGE SCALE GENOMIC DNA]</scope>
</reference>
<proteinExistence type="predicted"/>
<dbReference type="InterPro" id="IPR036770">
    <property type="entry name" value="Ankyrin_rpt-contain_sf"/>
</dbReference>
<evidence type="ECO:0000256" key="2">
    <source>
        <dbReference type="ARBA" id="ARBA00023043"/>
    </source>
</evidence>
<keyword evidence="4" id="KW-0175">Coiled coil</keyword>
<dbReference type="Pfam" id="PF12796">
    <property type="entry name" value="Ank_2"/>
    <property type="match status" value="1"/>
</dbReference>
<feature type="region of interest" description="Disordered" evidence="5">
    <location>
        <begin position="536"/>
        <end position="565"/>
    </location>
</feature>
<gene>
    <name evidence="6" type="ORF">CCMP2556_LOCUS52977</name>
</gene>
<accession>A0ABP0SQC8</accession>
<dbReference type="PROSITE" id="PS50088">
    <property type="entry name" value="ANK_REPEAT"/>
    <property type="match status" value="1"/>
</dbReference>
<organism evidence="6 7">
    <name type="scientific">Durusdinium trenchii</name>
    <dbReference type="NCBI Taxonomy" id="1381693"/>
    <lineage>
        <taxon>Eukaryota</taxon>
        <taxon>Sar</taxon>
        <taxon>Alveolata</taxon>
        <taxon>Dinophyceae</taxon>
        <taxon>Suessiales</taxon>
        <taxon>Symbiodiniaceae</taxon>
        <taxon>Durusdinium</taxon>
    </lineage>
</organism>
<feature type="region of interest" description="Disordered" evidence="5">
    <location>
        <begin position="601"/>
        <end position="627"/>
    </location>
</feature>
<dbReference type="SUPFAM" id="SSF48403">
    <property type="entry name" value="Ankyrin repeat"/>
    <property type="match status" value="1"/>
</dbReference>
<dbReference type="EMBL" id="CAXAMN010028027">
    <property type="protein sequence ID" value="CAK9114587.1"/>
    <property type="molecule type" value="Genomic_DNA"/>
</dbReference>
<dbReference type="Gene3D" id="1.25.40.20">
    <property type="entry name" value="Ankyrin repeat-containing domain"/>
    <property type="match status" value="2"/>
</dbReference>
<keyword evidence="7" id="KW-1185">Reference proteome</keyword>
<evidence type="ECO:0000256" key="5">
    <source>
        <dbReference type="SAM" id="MobiDB-lite"/>
    </source>
</evidence>
<feature type="repeat" description="ANK" evidence="3">
    <location>
        <begin position="91"/>
        <end position="123"/>
    </location>
</feature>
<dbReference type="InterPro" id="IPR002110">
    <property type="entry name" value="Ankyrin_rpt"/>
</dbReference>
<comment type="caution">
    <text evidence="6">The sequence shown here is derived from an EMBL/GenBank/DDBJ whole genome shotgun (WGS) entry which is preliminary data.</text>
</comment>
<evidence type="ECO:0000256" key="1">
    <source>
        <dbReference type="ARBA" id="ARBA00022737"/>
    </source>
</evidence>
<dbReference type="PANTHER" id="PTHR24173:SF83">
    <property type="entry name" value="SOCS BOX DOMAIN-CONTAINING PROTEIN"/>
    <property type="match status" value="1"/>
</dbReference>
<feature type="coiled-coil region" evidence="4">
    <location>
        <begin position="761"/>
        <end position="815"/>
    </location>
</feature>
<feature type="compositionally biased region" description="Polar residues" evidence="5">
    <location>
        <begin position="608"/>
        <end position="627"/>
    </location>
</feature>
<keyword evidence="1" id="KW-0677">Repeat</keyword>